<dbReference type="PANTHER" id="PTHR43163">
    <property type="entry name" value="DIPEPTIDE TRANSPORT SYSTEM PERMEASE PROTEIN DPPB-RELATED"/>
    <property type="match status" value="1"/>
</dbReference>
<dbReference type="Pfam" id="PF00528">
    <property type="entry name" value="BPD_transp_1"/>
    <property type="match status" value="1"/>
</dbReference>
<dbReference type="Gene3D" id="1.10.3720.10">
    <property type="entry name" value="MetI-like"/>
    <property type="match status" value="1"/>
</dbReference>
<dbReference type="EMBL" id="FOFG01000007">
    <property type="protein sequence ID" value="SEQ72236.1"/>
    <property type="molecule type" value="Genomic_DNA"/>
</dbReference>
<dbReference type="GO" id="GO:0005886">
    <property type="term" value="C:plasma membrane"/>
    <property type="evidence" value="ECO:0007669"/>
    <property type="project" value="UniProtKB-SubCell"/>
</dbReference>
<evidence type="ECO:0000313" key="9">
    <source>
        <dbReference type="EMBL" id="SEQ72236.1"/>
    </source>
</evidence>
<dbReference type="PROSITE" id="PS50928">
    <property type="entry name" value="ABC_TM1"/>
    <property type="match status" value="1"/>
</dbReference>
<feature type="transmembrane region" description="Helical" evidence="7">
    <location>
        <begin position="280"/>
        <end position="302"/>
    </location>
</feature>
<dbReference type="InterPro" id="IPR045621">
    <property type="entry name" value="BPD_transp_1_N"/>
</dbReference>
<dbReference type="PANTHER" id="PTHR43163:SF6">
    <property type="entry name" value="DIPEPTIDE TRANSPORT SYSTEM PERMEASE PROTEIN DPPB-RELATED"/>
    <property type="match status" value="1"/>
</dbReference>
<proteinExistence type="inferred from homology"/>
<dbReference type="InterPro" id="IPR035906">
    <property type="entry name" value="MetI-like_sf"/>
</dbReference>
<dbReference type="InterPro" id="IPR000515">
    <property type="entry name" value="MetI-like"/>
</dbReference>
<dbReference type="Proteomes" id="UP000199647">
    <property type="component" value="Unassembled WGS sequence"/>
</dbReference>
<keyword evidence="4 7" id="KW-0812">Transmembrane</keyword>
<dbReference type="AlphaFoldDB" id="A0A1H9ICG0"/>
<evidence type="ECO:0000256" key="3">
    <source>
        <dbReference type="ARBA" id="ARBA00022475"/>
    </source>
</evidence>
<reference evidence="9 10" key="1">
    <citation type="submission" date="2016-10" db="EMBL/GenBank/DDBJ databases">
        <authorList>
            <person name="de Groot N.N."/>
        </authorList>
    </citation>
    <scope>NUCLEOTIDE SEQUENCE [LARGE SCALE GENOMIC DNA]</scope>
    <source>
        <strain evidence="9 10">A52C2</strain>
    </source>
</reference>
<dbReference type="RefSeq" id="WP_238858273.1">
    <property type="nucleotide sequence ID" value="NZ_FOFG01000007.1"/>
</dbReference>
<organism evidence="9 10">
    <name type="scientific">Faunimonas pinastri</name>
    <dbReference type="NCBI Taxonomy" id="1855383"/>
    <lineage>
        <taxon>Bacteria</taxon>
        <taxon>Pseudomonadati</taxon>
        <taxon>Pseudomonadota</taxon>
        <taxon>Alphaproteobacteria</taxon>
        <taxon>Hyphomicrobiales</taxon>
        <taxon>Afifellaceae</taxon>
        <taxon>Faunimonas</taxon>
    </lineage>
</organism>
<dbReference type="STRING" id="1855383.SAMN05216548_10758"/>
<evidence type="ECO:0000259" key="8">
    <source>
        <dbReference type="PROSITE" id="PS50928"/>
    </source>
</evidence>
<feature type="transmembrane region" description="Helical" evidence="7">
    <location>
        <begin position="12"/>
        <end position="32"/>
    </location>
</feature>
<dbReference type="CDD" id="cd06261">
    <property type="entry name" value="TM_PBP2"/>
    <property type="match status" value="1"/>
</dbReference>
<evidence type="ECO:0000256" key="6">
    <source>
        <dbReference type="ARBA" id="ARBA00023136"/>
    </source>
</evidence>
<evidence type="ECO:0000256" key="4">
    <source>
        <dbReference type="ARBA" id="ARBA00022692"/>
    </source>
</evidence>
<comment type="subcellular location">
    <subcellularLocation>
        <location evidence="1 7">Cell membrane</location>
        <topology evidence="1 7">Multi-pass membrane protein</topology>
    </subcellularLocation>
</comment>
<dbReference type="SUPFAM" id="SSF161098">
    <property type="entry name" value="MetI-like"/>
    <property type="match status" value="1"/>
</dbReference>
<evidence type="ECO:0000313" key="10">
    <source>
        <dbReference type="Proteomes" id="UP000199647"/>
    </source>
</evidence>
<accession>A0A1H9ICG0</accession>
<keyword evidence="2 7" id="KW-0813">Transport</keyword>
<keyword evidence="10" id="KW-1185">Reference proteome</keyword>
<keyword evidence="6 7" id="KW-0472">Membrane</keyword>
<feature type="transmembrane region" description="Helical" evidence="7">
    <location>
        <begin position="101"/>
        <end position="124"/>
    </location>
</feature>
<name>A0A1H9ICG0_9HYPH</name>
<keyword evidence="3" id="KW-1003">Cell membrane</keyword>
<evidence type="ECO:0000256" key="1">
    <source>
        <dbReference type="ARBA" id="ARBA00004651"/>
    </source>
</evidence>
<evidence type="ECO:0000256" key="7">
    <source>
        <dbReference type="RuleBase" id="RU363032"/>
    </source>
</evidence>
<gene>
    <name evidence="9" type="ORF">SAMN05216548_10758</name>
</gene>
<evidence type="ECO:0000256" key="2">
    <source>
        <dbReference type="ARBA" id="ARBA00022448"/>
    </source>
</evidence>
<dbReference type="Pfam" id="PF19300">
    <property type="entry name" value="BPD_transp_1_N"/>
    <property type="match status" value="1"/>
</dbReference>
<protein>
    <submittedName>
        <fullName evidence="9">Peptide/nickel transport system permease protein</fullName>
    </submittedName>
</protein>
<dbReference type="GO" id="GO:0055085">
    <property type="term" value="P:transmembrane transport"/>
    <property type="evidence" value="ECO:0007669"/>
    <property type="project" value="InterPro"/>
</dbReference>
<keyword evidence="5 7" id="KW-1133">Transmembrane helix</keyword>
<evidence type="ECO:0000256" key="5">
    <source>
        <dbReference type="ARBA" id="ARBA00022989"/>
    </source>
</evidence>
<feature type="transmembrane region" description="Helical" evidence="7">
    <location>
        <begin position="136"/>
        <end position="157"/>
    </location>
</feature>
<comment type="similarity">
    <text evidence="7">Belongs to the binding-protein-dependent transport system permease family.</text>
</comment>
<feature type="transmembrane region" description="Helical" evidence="7">
    <location>
        <begin position="177"/>
        <end position="196"/>
    </location>
</feature>
<sequence>MLNLGFVVRRLLQMIPTFVFILVVTFVIVRLLPGDPLSAQAGDRVTDAQVAHAQAELGLDQPMLVQFFLFVKHVLSGDLGRSYVVQIPVWRLIGQRLPPTLILTAMSTILGILIAVPLAFVAALRRDRVSDAAIRGTFQVGLSMPVFYIGLVLLTVFSAQLRWFPVGGYGDSMADHVYHLFLPSLTLAVSLAAVLMRNLRTAIIDVLNAEYVDFARAKGLMPRVIMIRHVLRNALISSVALLGPTIGTLLGGAVITESVFAIPGVGRLMIDSIYGRDYPVIQGLTLSLAVVVSLIFLATDLIQAALDPRVAQ</sequence>
<feature type="transmembrane region" description="Helical" evidence="7">
    <location>
        <begin position="235"/>
        <end position="260"/>
    </location>
</feature>
<feature type="domain" description="ABC transmembrane type-1" evidence="8">
    <location>
        <begin position="97"/>
        <end position="303"/>
    </location>
</feature>